<protein>
    <submittedName>
        <fullName evidence="1">Uncharacterized protein</fullName>
    </submittedName>
</protein>
<accession>A0A067RKM2</accession>
<keyword evidence="2" id="KW-1185">Reference proteome</keyword>
<reference evidence="1 2" key="1">
    <citation type="journal article" date="2014" name="Nat. Commun.">
        <title>Molecular traces of alternative social organization in a termite genome.</title>
        <authorList>
            <person name="Terrapon N."/>
            <person name="Li C."/>
            <person name="Robertson H.M."/>
            <person name="Ji L."/>
            <person name="Meng X."/>
            <person name="Booth W."/>
            <person name="Chen Z."/>
            <person name="Childers C.P."/>
            <person name="Glastad K.M."/>
            <person name="Gokhale K."/>
            <person name="Gowin J."/>
            <person name="Gronenberg W."/>
            <person name="Hermansen R.A."/>
            <person name="Hu H."/>
            <person name="Hunt B.G."/>
            <person name="Huylmans A.K."/>
            <person name="Khalil S.M."/>
            <person name="Mitchell R.D."/>
            <person name="Munoz-Torres M.C."/>
            <person name="Mustard J.A."/>
            <person name="Pan H."/>
            <person name="Reese J.T."/>
            <person name="Scharf M.E."/>
            <person name="Sun F."/>
            <person name="Vogel H."/>
            <person name="Xiao J."/>
            <person name="Yang W."/>
            <person name="Yang Z."/>
            <person name="Yang Z."/>
            <person name="Zhou J."/>
            <person name="Zhu J."/>
            <person name="Brent C.S."/>
            <person name="Elsik C.G."/>
            <person name="Goodisman M.A."/>
            <person name="Liberles D.A."/>
            <person name="Roe R.M."/>
            <person name="Vargo E.L."/>
            <person name="Vilcinskas A."/>
            <person name="Wang J."/>
            <person name="Bornberg-Bauer E."/>
            <person name="Korb J."/>
            <person name="Zhang G."/>
            <person name="Liebig J."/>
        </authorList>
    </citation>
    <scope>NUCLEOTIDE SEQUENCE [LARGE SCALE GENOMIC DNA]</scope>
    <source>
        <tissue evidence="1">Whole organism</tissue>
    </source>
</reference>
<dbReference type="EMBL" id="KK852620">
    <property type="protein sequence ID" value="KDR20044.1"/>
    <property type="molecule type" value="Genomic_DNA"/>
</dbReference>
<evidence type="ECO:0000313" key="2">
    <source>
        <dbReference type="Proteomes" id="UP000027135"/>
    </source>
</evidence>
<proteinExistence type="predicted"/>
<name>A0A067RKM2_ZOONE</name>
<dbReference type="InParanoid" id="A0A067RKM2"/>
<sequence>MYHMAHLEKATALFAEMLVNMKHFGKQSSCLFEVGHVIHSLQEYFSFGWWYLFNCYTL</sequence>
<dbReference type="AlphaFoldDB" id="A0A067RKM2"/>
<gene>
    <name evidence="1" type="ORF">L798_05436</name>
</gene>
<dbReference type="Proteomes" id="UP000027135">
    <property type="component" value="Unassembled WGS sequence"/>
</dbReference>
<organism evidence="1 2">
    <name type="scientific">Zootermopsis nevadensis</name>
    <name type="common">Dampwood termite</name>
    <dbReference type="NCBI Taxonomy" id="136037"/>
    <lineage>
        <taxon>Eukaryota</taxon>
        <taxon>Metazoa</taxon>
        <taxon>Ecdysozoa</taxon>
        <taxon>Arthropoda</taxon>
        <taxon>Hexapoda</taxon>
        <taxon>Insecta</taxon>
        <taxon>Pterygota</taxon>
        <taxon>Neoptera</taxon>
        <taxon>Polyneoptera</taxon>
        <taxon>Dictyoptera</taxon>
        <taxon>Blattodea</taxon>
        <taxon>Blattoidea</taxon>
        <taxon>Termitoidae</taxon>
        <taxon>Termopsidae</taxon>
        <taxon>Zootermopsis</taxon>
    </lineage>
</organism>
<evidence type="ECO:0000313" key="1">
    <source>
        <dbReference type="EMBL" id="KDR20044.1"/>
    </source>
</evidence>